<reference evidence="3" key="1">
    <citation type="submission" date="2016-07" db="EMBL/GenBank/DDBJ databases">
        <title>Microvirga ossetica sp. nov. a new species of rhizobia isolated from root nodules of the legume species Vicia alpestris Steven originated from North Ossetia region in the Caucasus.</title>
        <authorList>
            <person name="Safronova V.I."/>
            <person name="Kuznetsova I.G."/>
            <person name="Sazanova A.L."/>
            <person name="Belimov A."/>
            <person name="Andronov E."/>
            <person name="Osledkin Y.S."/>
            <person name="Onishchuk O.P."/>
            <person name="Kurchak O.N."/>
            <person name="Shaposhnikov A.I."/>
            <person name="Willems A."/>
            <person name="Tikhonovich I.A."/>
        </authorList>
    </citation>
    <scope>NUCLEOTIDE SEQUENCE [LARGE SCALE GENOMIC DNA]</scope>
    <source>
        <strain evidence="3">V5/3M</strain>
        <plasmid evidence="3">unnamed2</plasmid>
    </source>
</reference>
<feature type="domain" description="HTH marR-type" evidence="2">
    <location>
        <begin position="178"/>
        <end position="322"/>
    </location>
</feature>
<sequence length="333" mass="37022">MNKRASVMQRRLAAIFYADVAGYVRLMNADEAGTLCLLDSRREIMDRHITQYGGRTANTAGDSILAEFPSVVDAVLCAVGVQERIAAANEETPEERRVTFRIGIHVGEVMVRDGDMFGDGVNIAARMEKLAQPGLVCLSGMAYDYVSRVLPLAFDDLGTQLVKNLDAPIRAYLAHPTDHPLSRALPPVHRRSEFNLGRRFHTILNRALVDVTNQEGLTLVEPAVLASLHDAPNIDERRLAERIGIDLASAQRMVKHLELLGFVSRTPGKHGRDLRLLSLSPEGLELYARLYPAILAVRDRVMAALSERERETLQDLLARVINTNELKSDRRSD</sequence>
<proteinExistence type="predicted"/>
<dbReference type="EMBL" id="CP016619">
    <property type="protein sequence ID" value="ANY84419.1"/>
    <property type="molecule type" value="Genomic_DNA"/>
</dbReference>
<dbReference type="GO" id="GO:0006171">
    <property type="term" value="P:cAMP biosynthetic process"/>
    <property type="evidence" value="ECO:0007669"/>
    <property type="project" value="TreeGrafter"/>
</dbReference>
<dbReference type="OrthoDB" id="9807521at2"/>
<dbReference type="Pfam" id="PF01047">
    <property type="entry name" value="MarR"/>
    <property type="match status" value="1"/>
</dbReference>
<dbReference type="PROSITE" id="PS50125">
    <property type="entry name" value="GUANYLATE_CYCLASE_2"/>
    <property type="match status" value="1"/>
</dbReference>
<dbReference type="GO" id="GO:0004016">
    <property type="term" value="F:adenylate cyclase activity"/>
    <property type="evidence" value="ECO:0007669"/>
    <property type="project" value="UniProtKB-ARBA"/>
</dbReference>
<name>A0A1B2EWV5_9HYPH</name>
<dbReference type="KEGG" id="moc:BB934_40155"/>
<dbReference type="Gene3D" id="3.30.70.1230">
    <property type="entry name" value="Nucleotide cyclase"/>
    <property type="match status" value="1"/>
</dbReference>
<evidence type="ECO:0000313" key="3">
    <source>
        <dbReference type="EMBL" id="ANY84419.1"/>
    </source>
</evidence>
<dbReference type="GO" id="GO:0035556">
    <property type="term" value="P:intracellular signal transduction"/>
    <property type="evidence" value="ECO:0007669"/>
    <property type="project" value="InterPro"/>
</dbReference>
<dbReference type="InterPro" id="IPR050697">
    <property type="entry name" value="Adenylyl/Guanylyl_Cyclase_3/4"/>
</dbReference>
<accession>A0A1B2EWV5</accession>
<evidence type="ECO:0008006" key="4">
    <source>
        <dbReference type="Google" id="ProtNLM"/>
    </source>
</evidence>
<dbReference type="InterPro" id="IPR029787">
    <property type="entry name" value="Nucleotide_cyclase"/>
</dbReference>
<geneLocation type="plasmid" evidence="3">
    <name>unnamed2</name>
</geneLocation>
<dbReference type="CDD" id="cd07302">
    <property type="entry name" value="CHD"/>
    <property type="match status" value="1"/>
</dbReference>
<dbReference type="InterPro" id="IPR001054">
    <property type="entry name" value="A/G_cyclase"/>
</dbReference>
<keyword evidence="3" id="KW-0614">Plasmid</keyword>
<dbReference type="AlphaFoldDB" id="A0A1B2EWV5"/>
<protein>
    <recommendedName>
        <fullName evidence="4">HTH marR-type domain-containing protein</fullName>
    </recommendedName>
</protein>
<dbReference type="Pfam" id="PF00211">
    <property type="entry name" value="Guanylate_cyc"/>
    <property type="match status" value="1"/>
</dbReference>
<dbReference type="InterPro" id="IPR036390">
    <property type="entry name" value="WH_DNA-bd_sf"/>
</dbReference>
<dbReference type="PANTHER" id="PTHR43081">
    <property type="entry name" value="ADENYLATE CYCLASE, TERMINAL-DIFFERENTIATION SPECIFIC-RELATED"/>
    <property type="match status" value="1"/>
</dbReference>
<dbReference type="InterPro" id="IPR036388">
    <property type="entry name" value="WH-like_DNA-bd_sf"/>
</dbReference>
<dbReference type="SMART" id="SM00347">
    <property type="entry name" value="HTH_MARR"/>
    <property type="match status" value="1"/>
</dbReference>
<evidence type="ECO:0000259" key="1">
    <source>
        <dbReference type="PROSITE" id="PS50125"/>
    </source>
</evidence>
<dbReference type="PROSITE" id="PS50995">
    <property type="entry name" value="HTH_MARR_2"/>
    <property type="match status" value="1"/>
</dbReference>
<gene>
    <name evidence="3" type="ORF">BB934_40155</name>
</gene>
<dbReference type="PANTHER" id="PTHR43081:SF19">
    <property type="entry name" value="PH-SENSITIVE ADENYLATE CYCLASE RV1264"/>
    <property type="match status" value="1"/>
</dbReference>
<dbReference type="RefSeq" id="WP_099515311.1">
    <property type="nucleotide sequence ID" value="NZ_CP016619.1"/>
</dbReference>
<organism evidence="3">
    <name type="scientific">Microvirga ossetica</name>
    <dbReference type="NCBI Taxonomy" id="1882682"/>
    <lineage>
        <taxon>Bacteria</taxon>
        <taxon>Pseudomonadati</taxon>
        <taxon>Pseudomonadota</taxon>
        <taxon>Alphaproteobacteria</taxon>
        <taxon>Hyphomicrobiales</taxon>
        <taxon>Methylobacteriaceae</taxon>
        <taxon>Microvirga</taxon>
    </lineage>
</organism>
<feature type="domain" description="Guanylate cyclase" evidence="1">
    <location>
        <begin position="14"/>
        <end position="128"/>
    </location>
</feature>
<dbReference type="Gene3D" id="1.10.10.10">
    <property type="entry name" value="Winged helix-like DNA-binding domain superfamily/Winged helix DNA-binding domain"/>
    <property type="match status" value="1"/>
</dbReference>
<dbReference type="SUPFAM" id="SSF55073">
    <property type="entry name" value="Nucleotide cyclase"/>
    <property type="match status" value="1"/>
</dbReference>
<dbReference type="SUPFAM" id="SSF46785">
    <property type="entry name" value="Winged helix' DNA-binding domain"/>
    <property type="match status" value="1"/>
</dbReference>
<dbReference type="InterPro" id="IPR000835">
    <property type="entry name" value="HTH_MarR-typ"/>
</dbReference>
<dbReference type="GO" id="GO:0003700">
    <property type="term" value="F:DNA-binding transcription factor activity"/>
    <property type="evidence" value="ECO:0007669"/>
    <property type="project" value="InterPro"/>
</dbReference>
<dbReference type="PRINTS" id="PR00598">
    <property type="entry name" value="HTHMARR"/>
</dbReference>
<evidence type="ECO:0000259" key="2">
    <source>
        <dbReference type="PROSITE" id="PS50995"/>
    </source>
</evidence>